<name>A0ABM9JTN6_9RALS</name>
<evidence type="ECO:0000313" key="3">
    <source>
        <dbReference type="Proteomes" id="UP001189813"/>
    </source>
</evidence>
<gene>
    <name evidence="2" type="ORF">LMG19083_03742</name>
</gene>
<dbReference type="EMBL" id="CATZBU010000010">
    <property type="protein sequence ID" value="CAJ0802540.1"/>
    <property type="molecule type" value="Genomic_DNA"/>
</dbReference>
<evidence type="ECO:0000256" key="1">
    <source>
        <dbReference type="SAM" id="MobiDB-lite"/>
    </source>
</evidence>
<proteinExistence type="predicted"/>
<dbReference type="Proteomes" id="UP001189813">
    <property type="component" value="Unassembled WGS sequence"/>
</dbReference>
<keyword evidence="3" id="KW-1185">Reference proteome</keyword>
<sequence length="233" mass="25030">MAGIRPAQLSAALGLGSTFWTSDPGTWHATLSVESACHGTRPTMPARTIAMLCAITSLTACVSYQDPRTPEQQALALRRAANELVGTYTVTDSRNDDGRGYTQAIVSKQDGSSQLSLQLMGPATGAITLAGSDCRGWYAENHRYTAMQCDALTGEVNFFSLMRQANPDPVNSGTIPASFATMVVPEGSYLFDIADRSGRYHHYVFTKTPPQQVSEAPGATRRWPAPPAPRSSQ</sequence>
<organism evidence="2 3">
    <name type="scientific">Ralstonia psammae</name>
    <dbReference type="NCBI Taxonomy" id="3058598"/>
    <lineage>
        <taxon>Bacteria</taxon>
        <taxon>Pseudomonadati</taxon>
        <taxon>Pseudomonadota</taxon>
        <taxon>Betaproteobacteria</taxon>
        <taxon>Burkholderiales</taxon>
        <taxon>Burkholderiaceae</taxon>
        <taxon>Ralstonia</taxon>
    </lineage>
</organism>
<reference evidence="2 3" key="1">
    <citation type="submission" date="2023-07" db="EMBL/GenBank/DDBJ databases">
        <authorList>
            <person name="Peeters C."/>
        </authorList>
    </citation>
    <scope>NUCLEOTIDE SEQUENCE [LARGE SCALE GENOMIC DNA]</scope>
    <source>
        <strain evidence="2 3">LMG 19083</strain>
    </source>
</reference>
<evidence type="ECO:0008006" key="4">
    <source>
        <dbReference type="Google" id="ProtNLM"/>
    </source>
</evidence>
<feature type="compositionally biased region" description="Pro residues" evidence="1">
    <location>
        <begin position="224"/>
        <end position="233"/>
    </location>
</feature>
<accession>A0ABM9JTN6</accession>
<protein>
    <recommendedName>
        <fullName evidence="4">Lipoprotein</fullName>
    </recommendedName>
</protein>
<comment type="caution">
    <text evidence="2">The sequence shown here is derived from an EMBL/GenBank/DDBJ whole genome shotgun (WGS) entry which is preliminary data.</text>
</comment>
<evidence type="ECO:0000313" key="2">
    <source>
        <dbReference type="EMBL" id="CAJ0802540.1"/>
    </source>
</evidence>
<feature type="region of interest" description="Disordered" evidence="1">
    <location>
        <begin position="209"/>
        <end position="233"/>
    </location>
</feature>